<dbReference type="InterPro" id="IPR051579">
    <property type="entry name" value="DDR_Transcriptional_Reg"/>
</dbReference>
<dbReference type="CDD" id="cd17711">
    <property type="entry name" value="BRCT_PAXIP1_rpt3"/>
    <property type="match status" value="1"/>
</dbReference>
<dbReference type="Pfam" id="PF00533">
    <property type="entry name" value="BRCT"/>
    <property type="match status" value="1"/>
</dbReference>
<dbReference type="InterPro" id="IPR001357">
    <property type="entry name" value="BRCT_dom"/>
</dbReference>
<proteinExistence type="predicted"/>
<feature type="domain" description="C2H2-type" evidence="15">
    <location>
        <begin position="540"/>
        <end position="571"/>
    </location>
</feature>
<evidence type="ECO:0000256" key="3">
    <source>
        <dbReference type="ARBA" id="ARBA00022737"/>
    </source>
</evidence>
<keyword evidence="6" id="KW-0862">Zinc</keyword>
<evidence type="ECO:0000259" key="16">
    <source>
        <dbReference type="PROSITE" id="PS50172"/>
    </source>
</evidence>
<feature type="domain" description="BRCT" evidence="16">
    <location>
        <begin position="673"/>
        <end position="774"/>
    </location>
</feature>
<keyword evidence="7" id="KW-0805">Transcription regulation</keyword>
<evidence type="ECO:0000256" key="4">
    <source>
        <dbReference type="ARBA" id="ARBA00022763"/>
    </source>
</evidence>
<dbReference type="SMART" id="SM00292">
    <property type="entry name" value="BRCT"/>
    <property type="match status" value="4"/>
</dbReference>
<feature type="region of interest" description="Disordered" evidence="14">
    <location>
        <begin position="2679"/>
        <end position="2704"/>
    </location>
</feature>
<feature type="compositionally biased region" description="Low complexity" evidence="14">
    <location>
        <begin position="1912"/>
        <end position="1930"/>
    </location>
</feature>
<name>A0A430QEV4_SCHBO</name>
<comment type="subcellular location">
    <subcellularLocation>
        <location evidence="1">Nucleus</location>
    </subcellularLocation>
</comment>
<dbReference type="GO" id="GO:0003677">
    <property type="term" value="F:DNA binding"/>
    <property type="evidence" value="ECO:0007669"/>
    <property type="project" value="UniProtKB-KW"/>
</dbReference>
<keyword evidence="8" id="KW-0238">DNA-binding</keyword>
<feature type="compositionally biased region" description="Low complexity" evidence="14">
    <location>
        <begin position="1226"/>
        <end position="1282"/>
    </location>
</feature>
<evidence type="ECO:0000256" key="5">
    <source>
        <dbReference type="ARBA" id="ARBA00022771"/>
    </source>
</evidence>
<dbReference type="Gene3D" id="3.40.50.10190">
    <property type="entry name" value="BRCT domain"/>
    <property type="match status" value="5"/>
</dbReference>
<dbReference type="Pfam" id="PF12738">
    <property type="entry name" value="PTCB-BRCT"/>
    <property type="match status" value="1"/>
</dbReference>
<dbReference type="STRING" id="6184.A0A430QEV4"/>
<accession>A0A430QEV4</accession>
<keyword evidence="9" id="KW-0804">Transcription</keyword>
<keyword evidence="10" id="KW-0539">Nucleus</keyword>
<dbReference type="SMART" id="SM00355">
    <property type="entry name" value="ZnF_C2H2"/>
    <property type="match status" value="3"/>
</dbReference>
<feature type="region of interest" description="Disordered" evidence="14">
    <location>
        <begin position="3643"/>
        <end position="3662"/>
    </location>
</feature>
<keyword evidence="18" id="KW-1185">Reference proteome</keyword>
<dbReference type="GO" id="GO:0006974">
    <property type="term" value="P:DNA damage response"/>
    <property type="evidence" value="ECO:0007669"/>
    <property type="project" value="UniProtKB-KW"/>
</dbReference>
<dbReference type="PANTHER" id="PTHR23196">
    <property type="entry name" value="PAX TRANSCRIPTION ACTIVATION DOMAIN INTERACTING PROTEIN"/>
    <property type="match status" value="1"/>
</dbReference>
<evidence type="ECO:0000256" key="9">
    <source>
        <dbReference type="ARBA" id="ARBA00023163"/>
    </source>
</evidence>
<dbReference type="Pfam" id="PF16589">
    <property type="entry name" value="BRCT_2"/>
    <property type="match status" value="1"/>
</dbReference>
<dbReference type="InterPro" id="IPR013087">
    <property type="entry name" value="Znf_C2H2_type"/>
</dbReference>
<feature type="domain" description="BRCT" evidence="16">
    <location>
        <begin position="2091"/>
        <end position="2185"/>
    </location>
</feature>
<dbReference type="PROSITE" id="PS00028">
    <property type="entry name" value="ZINC_FINGER_C2H2_1"/>
    <property type="match status" value="1"/>
</dbReference>
<feature type="region of interest" description="Disordered" evidence="14">
    <location>
        <begin position="943"/>
        <end position="1027"/>
    </location>
</feature>
<evidence type="ECO:0000256" key="8">
    <source>
        <dbReference type="ARBA" id="ARBA00023125"/>
    </source>
</evidence>
<feature type="region of interest" description="Disordered" evidence="14">
    <location>
        <begin position="1883"/>
        <end position="1931"/>
    </location>
</feature>
<dbReference type="CDD" id="cd17710">
    <property type="entry name" value="BRCT_PAXIP1_rpt2"/>
    <property type="match status" value="1"/>
</dbReference>
<evidence type="ECO:0000256" key="7">
    <source>
        <dbReference type="ARBA" id="ARBA00023015"/>
    </source>
</evidence>
<dbReference type="InterPro" id="IPR036236">
    <property type="entry name" value="Znf_C2H2_sf"/>
</dbReference>
<dbReference type="SUPFAM" id="SSF52113">
    <property type="entry name" value="BRCT domain"/>
    <property type="match status" value="4"/>
</dbReference>
<keyword evidence="5 13" id="KW-0863">Zinc-finger</keyword>
<evidence type="ECO:0000256" key="10">
    <source>
        <dbReference type="ARBA" id="ARBA00023242"/>
    </source>
</evidence>
<organism evidence="17 18">
    <name type="scientific">Schistosoma bovis</name>
    <name type="common">Blood fluke</name>
    <dbReference type="NCBI Taxonomy" id="6184"/>
    <lineage>
        <taxon>Eukaryota</taxon>
        <taxon>Metazoa</taxon>
        <taxon>Spiralia</taxon>
        <taxon>Lophotrochozoa</taxon>
        <taxon>Platyhelminthes</taxon>
        <taxon>Trematoda</taxon>
        <taxon>Digenea</taxon>
        <taxon>Strigeidida</taxon>
        <taxon>Schistosomatoidea</taxon>
        <taxon>Schistosomatidae</taxon>
        <taxon>Schistosoma</taxon>
    </lineage>
</organism>
<feature type="compositionally biased region" description="Low complexity" evidence="14">
    <location>
        <begin position="1886"/>
        <end position="1904"/>
    </location>
</feature>
<dbReference type="EMBL" id="QMKO01001871">
    <property type="protein sequence ID" value="RTG86026.1"/>
    <property type="molecule type" value="Genomic_DNA"/>
</dbReference>
<dbReference type="FunFam" id="3.30.160.60:FF:000450">
    <property type="entry name" value="PR domain zinc finger protein 14"/>
    <property type="match status" value="1"/>
</dbReference>
<evidence type="ECO:0000256" key="12">
    <source>
        <dbReference type="ARBA" id="ARBA00030146"/>
    </source>
</evidence>
<evidence type="ECO:0000313" key="17">
    <source>
        <dbReference type="EMBL" id="RTG86026.1"/>
    </source>
</evidence>
<evidence type="ECO:0000256" key="13">
    <source>
        <dbReference type="PROSITE-ProRule" id="PRU00042"/>
    </source>
</evidence>
<comment type="caution">
    <text evidence="17">The sequence shown here is derived from an EMBL/GenBank/DDBJ whole genome shotgun (WGS) entry which is preliminary data.</text>
</comment>
<dbReference type="PROSITE" id="PS50157">
    <property type="entry name" value="ZINC_FINGER_C2H2_2"/>
    <property type="match status" value="3"/>
</dbReference>
<keyword evidence="2" id="KW-0479">Metal-binding</keyword>
<feature type="compositionally biased region" description="Polar residues" evidence="14">
    <location>
        <begin position="2010"/>
        <end position="2030"/>
    </location>
</feature>
<feature type="compositionally biased region" description="Gly residues" evidence="14">
    <location>
        <begin position="961"/>
        <end position="973"/>
    </location>
</feature>
<feature type="compositionally biased region" description="Low complexity" evidence="14">
    <location>
        <begin position="1328"/>
        <end position="1338"/>
    </location>
</feature>
<evidence type="ECO:0000259" key="15">
    <source>
        <dbReference type="PROSITE" id="PS50157"/>
    </source>
</evidence>
<dbReference type="GO" id="GO:0044666">
    <property type="term" value="C:MLL3/4 complex"/>
    <property type="evidence" value="ECO:0007669"/>
    <property type="project" value="TreeGrafter"/>
</dbReference>
<feature type="region of interest" description="Disordered" evidence="14">
    <location>
        <begin position="1219"/>
        <end position="1338"/>
    </location>
</feature>
<feature type="region of interest" description="Disordered" evidence="14">
    <location>
        <begin position="2006"/>
        <end position="2036"/>
    </location>
</feature>
<evidence type="ECO:0000256" key="6">
    <source>
        <dbReference type="ARBA" id="ARBA00022833"/>
    </source>
</evidence>
<evidence type="ECO:0000256" key="14">
    <source>
        <dbReference type="SAM" id="MobiDB-lite"/>
    </source>
</evidence>
<dbReference type="Gene3D" id="3.30.160.60">
    <property type="entry name" value="Classic Zinc Finger"/>
    <property type="match status" value="2"/>
</dbReference>
<evidence type="ECO:0000256" key="1">
    <source>
        <dbReference type="ARBA" id="ARBA00004123"/>
    </source>
</evidence>
<dbReference type="PANTHER" id="PTHR23196:SF1">
    <property type="entry name" value="PAX-INTERACTING PROTEIN 1"/>
    <property type="match status" value="1"/>
</dbReference>
<reference evidence="17 18" key="1">
    <citation type="journal article" date="2019" name="PLoS Pathog.">
        <title>Genome sequence of the bovine parasite Schistosoma bovis Tanzania.</title>
        <authorList>
            <person name="Oey H."/>
            <person name="Zakrzewski M."/>
            <person name="Gobert G."/>
            <person name="Gravermann K."/>
            <person name="Stoye J."/>
            <person name="Jones M."/>
            <person name="Mcmanus D."/>
            <person name="Krause L."/>
        </authorList>
    </citation>
    <scope>NUCLEOTIDE SEQUENCE [LARGE SCALE GENOMIC DNA]</scope>
    <source>
        <strain evidence="17 18">TAN1997</strain>
    </source>
</reference>
<dbReference type="SUPFAM" id="SSF57667">
    <property type="entry name" value="beta-beta-alpha zinc fingers"/>
    <property type="match status" value="1"/>
</dbReference>
<evidence type="ECO:0000256" key="11">
    <source>
        <dbReference type="ARBA" id="ARBA00023858"/>
    </source>
</evidence>
<keyword evidence="3" id="KW-0677">Repeat</keyword>
<feature type="compositionally biased region" description="Low complexity" evidence="14">
    <location>
        <begin position="983"/>
        <end position="1002"/>
    </location>
</feature>
<protein>
    <recommendedName>
        <fullName evidence="11">PAX-interacting protein 1</fullName>
    </recommendedName>
    <alternativeName>
        <fullName evidence="12">PAX transactivation activation domain-interacting protein</fullName>
    </alternativeName>
</protein>
<dbReference type="InterPro" id="IPR036420">
    <property type="entry name" value="BRCT_dom_sf"/>
</dbReference>
<feature type="region of interest" description="Disordered" evidence="14">
    <location>
        <begin position="1169"/>
        <end position="1196"/>
    </location>
</feature>
<evidence type="ECO:0000313" key="18">
    <source>
        <dbReference type="Proteomes" id="UP000290809"/>
    </source>
</evidence>
<feature type="compositionally biased region" description="Basic residues" evidence="14">
    <location>
        <begin position="1178"/>
        <end position="1189"/>
    </location>
</feature>
<sequence length="4097" mass="445937">MRIIFASITVFSYLTEILQVPPPPHILLAYLQANKLLRQQQGQQQHHNHYEHQSQQRSQCYQGQLQSLPINHYTTNQAMPNNTQESSISNELMKTPFRNSLDYFSTDQILNNDHVQSYESLQNSETLNGRKNNQRLNNEQQIITIQQDVIQLIDNHKSLLTMDDLKKYSNQCEPTILKIIKQTKKEHYQVICSKPILSGTLLGPFSMNECFQMSKTDNQSCVHKSAKLLSISDMQTTIVDNSVLNTLQNTTMLWMTLVRDVSTQVEQNITVNRNSTQSNIMIISVIDNLKTIDNNNNNSLSSNDSQFMNTFNKYNGQRLFYFKTQRYIDTGEELLLNEKNPFYDMFLLINANIKLYHSSINPTFRKLCTENDCQPSNLYAQYSNIDQNKIDLNKIDPNHLNINNGSLYVIQKSTLSKKDDLIFQQQQQQQKIKNSSLNRSLINSLNKSWNDQDNLLKLSNKRYHKQMNVSFNDESIKSAFSHVSSPKRSNDYNFISSHLTSVRNNTTEYSNNNNQQTMNSIQGHLESAHMIETSPAREGYTCDRCGKMFAYQYYRDKHLKYTRCMDQGDRKYPCKLCSRSFEKRDRLRIHVHSGERPYKCCYCNKAFTASSILRTHIRQHSGEKPFKVVDLLKSLGAVSHPFLSESVRFAISDDPSLAEVGEAEELFRPFHPDFKHIFAGTVITCSGLSVADQLSIWAHVTIHGGQMCHYLDKSVTHVVVAKAAGNFYKYCTNKLANDNAAYDENSSKPFIVTPDWIVDCLSQNNLLPCTSYHPDLLIRTSLSSPSKQTCLKKPQQPQQQLNEPKELDLCHANNSINDSVKQENNLIINSTLANDSIMHGNNNNIVVEVIGTTALTSNANITVTTNDNIMNCTNTPQLQPPLPLPQHQQSQIHTSKQYLVQTNQLMHHTLQSTHQLSTVLSGGTNVQAATGISVQQINMRNVDQKSPYGSGSSPVPPNKPGRGGHSRGGGSGSGRSSSKKASQDQFRSGSQQQQQRFPLSSPVPNRYPVAPNMGAVSGGGGVGSQRFALNRPQGSVAQRYPSTLPIYTDPAVQQGLMQQTGGSDAHGNPILLGTNYSTSTVSTNHANVILTNSLLPATTSTTTLGGHSVIGSNSNSGGGSISNTITLTTSLTANTGGNALNSITGNSGGGCGNIGGGSSSISTTTTTITATSTTTTGHHGKTSKSKSSKHMQEQNLNEEEKDAIVMQNVKNILSLQHTWNRESSHGRGSSSASSSEAHSSNSNTGHNQNGSNSFSGSQGGNPSNLSNLINSSYGSSSNLTNSQISGSHRKPKSPKSPCRAVGSNLSHKVSPKSPKNAKVTGATKTLASPHQQHIQQQQQQPSIVMAGCAGSALPSVLLTGSLQQMQYRPANSNSLQPTSTQLQRSTTMQHYLTTTATIASHQPQSSVQGGTSAYIVQRHPCGQLVANAHGNPILLGTNYSTSTVSTNHANVILTNSLLPATTSTTTLGGHSVIGSNSNSGGGSISNTITLTTSLTANTGGNALNSITGNSGGGCGNIGGGSSSISTTTTTITATSTTTTGHHGKTNPYQRTGSILTAVNNSTVAQQQQTQPQVNVQHFQHTAPVQQPTLLVRTTRQPYQQVSLYKLSIECVHHCHHHHQSTQQLLLQSTGGSNVGLGNPAGQLIQIKSTPYNSSPVQQALLSENNQHHPHHHHQQQHHLATTAPTTVNSNSQLTPTMIIDNRTLHHNHSQQQVIQPNCSLATNFNTSTTTTPPTASVKSPSASNILSQQHSTIPSGGKMTQLQQQIQTPSHNRLHVILSSQQQKVQLSPAAAVPVGGGGVGASPQYQTIHGCFTPNKQQQPQQQHPQQIIFQSPTGQQIIAAPQHQSMSNTVSFTLTTNQRAVPQITNRAPANKVLFQTSPTAQVNTSNNNSNNAVHSTQQQGVHQHHNHHQQQQQQQQPIHTPPQQIHPSGIISSQQLKTNHQIVHGQSVGRGNAQMVMGDSSSVSVINAQNHPHQTGTVHSPYHHVAGQNLVHNNNVDHSFSPRPTHHSQVAQVPSNNHSSSTVNVANGQPPRHVSQIPVTTIVQSANRQISCNSTPMNVSHSTPTIITPAISLTPTYYGHDGNPLPSKPEECLIGCVLLILGYRNVPESQKIVWRRVMRSHGAEVVMAYDPNKVTHVIIDCQLEEPDVIKQALLDHKRLVTIYWVNDILAKGRMIAPFEILHLPSPFSKDITFSFIRTQIISLTGFEGKDRQKIEMIIRQIGATFTDYLEPSNTLLVCKHNNTTSNNNKPYSYTDINKTICISVGWQNPIRLTQEIWIRSTKLSHDFANEERERKRKLELETSINYNDSSNNHCKVKKSRCLLTSLTDEEIKIAMSCRPRYEILLLEAEQKRELQATMKAIAASAAAAAAGDPQSTPESETSLHISAAAAIVAATTITVSPVTTITTITTTTTTTTTTTDSNSNSGIADCTNSTPNISVSTVNNDNVDTMSKTNSLILHPSNTNHNIVAVSQSCSVDSVEISNLPADVVCEENNSIIIKMECDNYVSSVANESNDDNNNDDNNITDSVKQQQQTAEESNYLKHEECKKIKEESKVMPQNTTLTDESDSDYSRLLNENQSLELDPSMADKIVCCSESSIIISENIPTSENIPLSPNHDNTVGGVVANSDDAIVSSDNDVQNDNNMKLDYNVVTYRMNTNEDSIRMTCESNDIGDRDEIESTEKTSNNEVCKDNIDNSDNNDSDIYDKIPQVDDIAIVSSSTSVSNGCLFNETKVSQTSIIEVNANAMESSISETSSVIIQKDTDIMMTDELTIVSSDVTTTTTDSVIVKDLHDNVIQSNNINNTTETTTVFTSDNVCSIIQSSHLCGDDDAVRKRLATSPIDDMMMDSKRRAIETNSVDSSSKITNIIAYCPVTSFSSQHTPPSLSSSSTCQYESKITENVSNSVLNGHIKLDAENSVTMPIIKIDEKLNGIEEDISESSSHMDDDTNDNIVVEDVVQNINDNNNDIIDTVCSEVTDSKNQSTNHHHDDTTVLPPPICTEIRITFTAIDLESRLSLTELCLQLPDCKIVDSAEEATHLVAKRLIRTPKTYMAVALGCYVVTPKWIQASVMCGYWLDETPWILSDPDSETQLGIDLKKSISIARKRQMIGPEAGLFAGLEFWFSPGACHREMCIALIKAGHGIIRQRRPTQKMALLAQPKQLIICHEDDSHVANYLMRTKTGNKAVHHEEFILSGTLRQELDYDAYQIQYVSTLRNSLKAAVAAAAAATALSNNNNIKNGNNNNSNASVTILPPPTSLRFDNHSSNNNTIIDTQNILSSSFAGLIPRCQTDPLINNQQIHLSSSSIIQNPSSQQSNYPSTTFHQIVVSSSSITKTTSSMSNDVKFIRSTIASCNDVHDTHILTDSYVTLSSYKPSTNIQSLSNSHLQLTCSSDISCQSVINNTTCRLVSKITKADTNLSYLLSRSNTLDQISIKNNLTCSLECDITNTLSTSFPSLSSSGCMLLSSTISPSVSSHQDFGDMQLDRTIGASNKPISDLIISVCNVNTCSTMDSLNTNNNDKNNSIMLPPKPSATAYIASFDNKRLIIGNNRSTNNSLLLNCTSSTVSDAFLSNQDTKPNILHRSVTPLTAMIVAAESVVGDLINPLSIYDTNNIPVCSIQSTFIISKPSGFLSQLSNVTGTITSNSSNNNSNSSNNNNSSSSTVNLNARIAAADANAVASATAAAASALNSSNHNTGVIVVSANSGCGNNNNDSNAEIINKTGIGLTVSTPVIIVGVGSDSGLGIPIRSSSSSSRGNILAANNTFPSSELIDSSRNLLFNIQQQPVSSSSVAFTTSSPTKLSLTIGSLDVVKNLIKNQTDFRMNNSLVDNITISIDSIGNNNTNSNNDNNNGTTTDSSLIFQSSMPLQQSSHKLISSSIPVNTTHDDCDNKVGDAVSLPYSFSLSSSLSSDFALIHHNTAITTTHNIVLGNTSNYFVVQSSSSPTSVTTTLSSSMPVSYTSNLIHCLDKEHSSVFSTYQTNSNNNECSEISDSHIEKNNDNSIMTTGGTAANTTTICNMTSDNNAVVMTTPLTELYYPNIMNEDNINCNNNDIVCTVQSTTLNIQTSSNSTISFCSLPCSMPSIISSSTSTTTITML</sequence>
<feature type="domain" description="BRCT" evidence="16">
    <location>
        <begin position="2191"/>
        <end position="2281"/>
    </location>
</feature>
<feature type="compositionally biased region" description="Low complexity" evidence="14">
    <location>
        <begin position="3644"/>
        <end position="3662"/>
    </location>
</feature>
<dbReference type="PROSITE" id="PS50172">
    <property type="entry name" value="BRCT"/>
    <property type="match status" value="3"/>
</dbReference>
<feature type="domain" description="C2H2-type" evidence="15">
    <location>
        <begin position="598"/>
        <end position="625"/>
    </location>
</feature>
<dbReference type="GO" id="GO:0008270">
    <property type="term" value="F:zinc ion binding"/>
    <property type="evidence" value="ECO:0007669"/>
    <property type="project" value="UniProtKB-KW"/>
</dbReference>
<feature type="domain" description="C2H2-type" evidence="15">
    <location>
        <begin position="572"/>
        <end position="597"/>
    </location>
</feature>
<gene>
    <name evidence="17" type="ORF">DC041_0010526</name>
</gene>
<keyword evidence="4" id="KW-0227">DNA damage</keyword>
<dbReference type="CDD" id="cd17744">
    <property type="entry name" value="BRCT_MDC1_rpt1"/>
    <property type="match status" value="1"/>
</dbReference>
<dbReference type="Proteomes" id="UP000290809">
    <property type="component" value="Unassembled WGS sequence"/>
</dbReference>
<evidence type="ECO:0000256" key="2">
    <source>
        <dbReference type="ARBA" id="ARBA00022723"/>
    </source>
</evidence>